<dbReference type="EMBL" id="CP000141">
    <property type="protein sequence ID" value="ABB15404.1"/>
    <property type="molecule type" value="Genomic_DNA"/>
</dbReference>
<dbReference type="KEGG" id="chy:CHY_0643"/>
<dbReference type="Proteomes" id="UP000002706">
    <property type="component" value="Chromosome"/>
</dbReference>
<proteinExistence type="predicted"/>
<protein>
    <submittedName>
        <fullName evidence="1">Uncharacterized protein</fullName>
    </submittedName>
</protein>
<dbReference type="STRING" id="246194.CHY_0643"/>
<gene>
    <name evidence="1" type="ordered locus">CHY_0643</name>
</gene>
<organism evidence="1 2">
    <name type="scientific">Carboxydothermus hydrogenoformans (strain ATCC BAA-161 / DSM 6008 / Z-2901)</name>
    <dbReference type="NCBI Taxonomy" id="246194"/>
    <lineage>
        <taxon>Bacteria</taxon>
        <taxon>Bacillati</taxon>
        <taxon>Bacillota</taxon>
        <taxon>Clostridia</taxon>
        <taxon>Thermoanaerobacterales</taxon>
        <taxon>Thermoanaerobacteraceae</taxon>
        <taxon>Carboxydothermus</taxon>
    </lineage>
</organism>
<reference evidence="1 2" key="1">
    <citation type="journal article" date="2005" name="PLoS Genet.">
        <title>Life in hot carbon monoxide: the complete genome sequence of Carboxydothermus hydrogenoformans Z-2901.</title>
        <authorList>
            <person name="Wu M."/>
            <person name="Ren Q."/>
            <person name="Durkin A.S."/>
            <person name="Daugherty S.C."/>
            <person name="Brinkac L.M."/>
            <person name="Dodson R.J."/>
            <person name="Madupu R."/>
            <person name="Sullivan S.A."/>
            <person name="Kolonay J.F."/>
            <person name="Haft D.H."/>
            <person name="Nelson W.C."/>
            <person name="Tallon L.J."/>
            <person name="Jones K.M."/>
            <person name="Ulrich L.E."/>
            <person name="Gonzalez J.M."/>
            <person name="Zhulin I.B."/>
            <person name="Robb F.T."/>
            <person name="Eisen J.A."/>
        </authorList>
    </citation>
    <scope>NUCLEOTIDE SEQUENCE [LARGE SCALE GENOMIC DNA]</scope>
    <source>
        <strain evidence="2">ATCC BAA-161 / DSM 6008 / Z-2901</strain>
    </source>
</reference>
<sequence length="50" mass="5637">MERGQWHPVQAAAAKAVPVVLGVNVDFKRVGFCRLFFCLLKNSYQIEVIS</sequence>
<accession>Q3AED5</accession>
<evidence type="ECO:0000313" key="1">
    <source>
        <dbReference type="EMBL" id="ABB15404.1"/>
    </source>
</evidence>
<keyword evidence="2" id="KW-1185">Reference proteome</keyword>
<name>Q3AED5_CARHZ</name>
<dbReference type="InParanoid" id="Q3AED5"/>
<dbReference type="HOGENOM" id="CLU_3115892_0_0_9"/>
<dbReference type="AlphaFoldDB" id="Q3AED5"/>
<evidence type="ECO:0000313" key="2">
    <source>
        <dbReference type="Proteomes" id="UP000002706"/>
    </source>
</evidence>